<protein>
    <recommendedName>
        <fullName evidence="5">Suppressor of forked domain-containing protein</fullName>
    </recommendedName>
</protein>
<dbReference type="InterPro" id="IPR011990">
    <property type="entry name" value="TPR-like_helical_dom_sf"/>
</dbReference>
<dbReference type="PANTHER" id="PTHR19980:SF0">
    <property type="entry name" value="CLEAVAGE STIMULATION FACTOR SUBUNIT 3"/>
    <property type="match status" value="1"/>
</dbReference>
<feature type="compositionally biased region" description="Basic and acidic residues" evidence="4">
    <location>
        <begin position="873"/>
        <end position="882"/>
    </location>
</feature>
<dbReference type="GO" id="GO:0003729">
    <property type="term" value="F:mRNA binding"/>
    <property type="evidence" value="ECO:0007669"/>
    <property type="project" value="TreeGrafter"/>
</dbReference>
<keyword evidence="2" id="KW-0677">Repeat</keyword>
<feature type="compositionally biased region" description="Basic and acidic residues" evidence="4">
    <location>
        <begin position="554"/>
        <end position="567"/>
    </location>
</feature>
<comment type="subcellular location">
    <subcellularLocation>
        <location evidence="1">Nucleus</location>
    </subcellularLocation>
</comment>
<dbReference type="PANTHER" id="PTHR19980">
    <property type="entry name" value="RNA CLEAVAGE STIMULATION FACTOR"/>
    <property type="match status" value="1"/>
</dbReference>
<accession>A0AAD2JNY2</accession>
<evidence type="ECO:0000256" key="1">
    <source>
        <dbReference type="ARBA" id="ARBA00004123"/>
    </source>
</evidence>
<evidence type="ECO:0000313" key="6">
    <source>
        <dbReference type="EMBL" id="CAJ1968288.1"/>
    </source>
</evidence>
<dbReference type="Gene3D" id="1.25.40.1040">
    <property type="match status" value="2"/>
</dbReference>
<dbReference type="Pfam" id="PF05843">
    <property type="entry name" value="Suf"/>
    <property type="match status" value="2"/>
</dbReference>
<feature type="domain" description="Suppressor of forked" evidence="5">
    <location>
        <begin position="172"/>
        <end position="506"/>
    </location>
</feature>
<name>A0AAD2JNY2_9STRA</name>
<dbReference type="InterPro" id="IPR008847">
    <property type="entry name" value="Suf"/>
</dbReference>
<feature type="region of interest" description="Disordered" evidence="4">
    <location>
        <begin position="514"/>
        <end position="567"/>
    </location>
</feature>
<feature type="compositionally biased region" description="Basic and acidic residues" evidence="4">
    <location>
        <begin position="514"/>
        <end position="539"/>
    </location>
</feature>
<dbReference type="InterPro" id="IPR045243">
    <property type="entry name" value="Rna14-like"/>
</dbReference>
<reference evidence="6" key="1">
    <citation type="submission" date="2023-08" db="EMBL/GenBank/DDBJ databases">
        <authorList>
            <person name="Audoor S."/>
            <person name="Bilcke G."/>
        </authorList>
    </citation>
    <scope>NUCLEOTIDE SEQUENCE</scope>
</reference>
<feature type="region of interest" description="Disordered" evidence="4">
    <location>
        <begin position="873"/>
        <end position="933"/>
    </location>
</feature>
<keyword evidence="3" id="KW-0539">Nucleus</keyword>
<dbReference type="AlphaFoldDB" id="A0AAD2JNY2"/>
<proteinExistence type="predicted"/>
<dbReference type="GO" id="GO:0005634">
    <property type="term" value="C:nucleus"/>
    <property type="evidence" value="ECO:0007669"/>
    <property type="project" value="UniProtKB-SubCell"/>
</dbReference>
<organism evidence="6 7">
    <name type="scientific">Cylindrotheca closterium</name>
    <dbReference type="NCBI Taxonomy" id="2856"/>
    <lineage>
        <taxon>Eukaryota</taxon>
        <taxon>Sar</taxon>
        <taxon>Stramenopiles</taxon>
        <taxon>Ochrophyta</taxon>
        <taxon>Bacillariophyta</taxon>
        <taxon>Bacillariophyceae</taxon>
        <taxon>Bacillariophycidae</taxon>
        <taxon>Bacillariales</taxon>
        <taxon>Bacillariaceae</taxon>
        <taxon>Cylindrotheca</taxon>
    </lineage>
</organism>
<dbReference type="EMBL" id="CAKOGP040002376">
    <property type="protein sequence ID" value="CAJ1968288.1"/>
    <property type="molecule type" value="Genomic_DNA"/>
</dbReference>
<evidence type="ECO:0000256" key="4">
    <source>
        <dbReference type="SAM" id="MobiDB-lite"/>
    </source>
</evidence>
<comment type="caution">
    <text evidence="6">The sequence shown here is derived from an EMBL/GenBank/DDBJ whole genome shotgun (WGS) entry which is preliminary data.</text>
</comment>
<evidence type="ECO:0000259" key="5">
    <source>
        <dbReference type="Pfam" id="PF05843"/>
    </source>
</evidence>
<dbReference type="GO" id="GO:0031124">
    <property type="term" value="P:mRNA 3'-end processing"/>
    <property type="evidence" value="ECO:0007669"/>
    <property type="project" value="InterPro"/>
</dbReference>
<sequence length="933" mass="103813">MATDPRKRNGGAASNILLGGEDAMDEDEILDANVQATPIVEGSVELISTIITPSPFAHHVTGPTSSRFRNAMQRISENPTSDTEAWEALITEVLNCYRIVQPKIHNVDAEVQLQLDWMESCFGALLKYFPYSSNQYVAVAQMLFAQSARIGEEEGAAYGSIDRARSERCQRKLENIFSKTLGINMDGSPSDPDDPIGGMCTSNIELWLLYVRTRSRQARREHPGNPEIAREWTSNAYEIAIEAAGFCVNNHVVWKAYLAYAKAQMDNPKQMLHLRSIYQRLVCNPMTGLDQLWQEYEAFERQQSEALAAALVSEFTPKYQHARSVYLERNRVFNIQDLQINAKLASPPPSNEEDEDYTSKLQEDYQYLNLWKTRSAYERTNPERLTQTDLAKRTRQGYKEMACALTHHPEVWHMWCMWEETADASGTKAIAVLETGRQHIPDCTLLAHAQAQLTELHNPQPQECLKVMESFLEVAPSTLGFSLYQQMVRRYKGVKAARDVFAKARRVLVTEVGSKESVKSEGTEGADVKQEDDAGEKRWMVTNRLDPSIGKRNPVKEPSKMEEDSQKLKPGPITWHLYASHATIEHRLNKSPDIAARVYELGLRKHASFLIQPAYVLGYANLLLELQDTVNLRALLTRALTACKELDTSAVTALWDMTLKFESLMSIADPGNVKESIAIERKRRAALMGPEIEDVCNGARVGVGEAATIGAQKSTVAEQLVRTDGYEMSSMIVNGLSRSVEVLNVMGLWGSGAPNSSNRVVNTRTMDDDEVIPGGKSDALYQKRLTFASITSSGGSVETVGENSKILSARERLQASATPQGSAISIAIQQSPDWLRELLLVLPASKSQLRVFHKPSPFAIESALNALRQNKLPAERPQDGKKNGQLSGNKHRLQSGGGESSDEEDSGVSNGGYGFRDRQQARQMKAAQSIKSE</sequence>
<feature type="domain" description="Suppressor of forked" evidence="5">
    <location>
        <begin position="572"/>
        <end position="684"/>
    </location>
</feature>
<dbReference type="Proteomes" id="UP001295423">
    <property type="component" value="Unassembled WGS sequence"/>
</dbReference>
<evidence type="ECO:0000313" key="7">
    <source>
        <dbReference type="Proteomes" id="UP001295423"/>
    </source>
</evidence>
<gene>
    <name evidence="6" type="ORF">CYCCA115_LOCUS23169</name>
</gene>
<evidence type="ECO:0000256" key="3">
    <source>
        <dbReference type="ARBA" id="ARBA00023242"/>
    </source>
</evidence>
<dbReference type="SUPFAM" id="SSF48452">
    <property type="entry name" value="TPR-like"/>
    <property type="match status" value="2"/>
</dbReference>
<keyword evidence="7" id="KW-1185">Reference proteome</keyword>
<evidence type="ECO:0000256" key="2">
    <source>
        <dbReference type="ARBA" id="ARBA00022737"/>
    </source>
</evidence>